<dbReference type="Gene3D" id="3.90.70.10">
    <property type="entry name" value="Cysteine proteinases"/>
    <property type="match status" value="1"/>
</dbReference>
<feature type="region of interest" description="Disordered" evidence="5">
    <location>
        <begin position="325"/>
        <end position="356"/>
    </location>
</feature>
<evidence type="ECO:0000256" key="3">
    <source>
        <dbReference type="ARBA" id="ARBA00022989"/>
    </source>
</evidence>
<feature type="transmembrane region" description="Helical" evidence="6">
    <location>
        <begin position="199"/>
        <end position="218"/>
    </location>
</feature>
<feature type="domain" description="Peptidase C39" evidence="8">
    <location>
        <begin position="10"/>
        <end position="129"/>
    </location>
</feature>
<evidence type="ECO:0000256" key="2">
    <source>
        <dbReference type="ARBA" id="ARBA00022692"/>
    </source>
</evidence>
<keyword evidence="2 6" id="KW-0812">Transmembrane</keyword>
<accession>A0ABP7JAY0</accession>
<name>A0ABP7JAY0_9ACTN</name>
<proteinExistence type="predicted"/>
<evidence type="ECO:0000256" key="6">
    <source>
        <dbReference type="SAM" id="Phobius"/>
    </source>
</evidence>
<dbReference type="InterPro" id="IPR011527">
    <property type="entry name" value="ABC1_TM_dom"/>
</dbReference>
<evidence type="ECO:0000259" key="8">
    <source>
        <dbReference type="PROSITE" id="PS50990"/>
    </source>
</evidence>
<dbReference type="InterPro" id="IPR005074">
    <property type="entry name" value="Peptidase_C39"/>
</dbReference>
<keyword evidence="10" id="KW-1185">Reference proteome</keyword>
<dbReference type="SUPFAM" id="SSF90123">
    <property type="entry name" value="ABC transporter transmembrane region"/>
    <property type="match status" value="1"/>
</dbReference>
<dbReference type="Pfam" id="PF00664">
    <property type="entry name" value="ABC_membrane"/>
    <property type="match status" value="1"/>
</dbReference>
<evidence type="ECO:0000313" key="10">
    <source>
        <dbReference type="Proteomes" id="UP001500888"/>
    </source>
</evidence>
<comment type="subcellular location">
    <subcellularLocation>
        <location evidence="1">Cell membrane</location>
        <topology evidence="1">Multi-pass membrane protein</topology>
    </subcellularLocation>
</comment>
<evidence type="ECO:0000256" key="4">
    <source>
        <dbReference type="ARBA" id="ARBA00023136"/>
    </source>
</evidence>
<dbReference type="PROSITE" id="PS50990">
    <property type="entry name" value="PEPTIDASE_C39"/>
    <property type="match status" value="1"/>
</dbReference>
<evidence type="ECO:0000256" key="1">
    <source>
        <dbReference type="ARBA" id="ARBA00004651"/>
    </source>
</evidence>
<organism evidence="9 10">
    <name type="scientific">Sphaerisporangium flaviroseum</name>
    <dbReference type="NCBI Taxonomy" id="509199"/>
    <lineage>
        <taxon>Bacteria</taxon>
        <taxon>Bacillati</taxon>
        <taxon>Actinomycetota</taxon>
        <taxon>Actinomycetes</taxon>
        <taxon>Streptosporangiales</taxon>
        <taxon>Streptosporangiaceae</taxon>
        <taxon>Sphaerisporangium</taxon>
    </lineage>
</organism>
<reference evidence="10" key="1">
    <citation type="journal article" date="2019" name="Int. J. Syst. Evol. Microbiol.">
        <title>The Global Catalogue of Microorganisms (GCM) 10K type strain sequencing project: providing services to taxonomists for standard genome sequencing and annotation.</title>
        <authorList>
            <consortium name="The Broad Institute Genomics Platform"/>
            <consortium name="The Broad Institute Genome Sequencing Center for Infectious Disease"/>
            <person name="Wu L."/>
            <person name="Ma J."/>
        </authorList>
    </citation>
    <scope>NUCLEOTIDE SEQUENCE [LARGE SCALE GENOMIC DNA]</scope>
    <source>
        <strain evidence="10">JCM 16908</strain>
    </source>
</reference>
<dbReference type="PROSITE" id="PS50929">
    <property type="entry name" value="ABC_TM1F"/>
    <property type="match status" value="1"/>
</dbReference>
<sequence>MSRRVRVVRQNTLTDCGAACLVMVLGHHGLRTTLHEVTERIGVSRDGTTARALVAASREYGLDTLALKIDPERLGEVALPAIAHWRGSHFVVVERCRRGRVEIVDPARGRLRPAPGEFAAGFTGVVLVATPGPGFLPRRLGLPTRPWRRRMPADVLRRSRGLVALALLASLLLQALGLVLPFGAGLIVDRILPSGSAEALPLAGAGIAVAVAAQLALAHLRVRTLSALQVRADRDLTTEAVRHLFSLPYRFFAQRGTGDLVARTEGVTAIRELATGQVLPALLDGPLALAYIALVTAFDPLLGWAPACSRPSPRTGPCCSRAGAVRARWSSAGSPPRRRPRDGSSSRSRASSRSRP</sequence>
<keyword evidence="4 6" id="KW-0472">Membrane</keyword>
<dbReference type="Proteomes" id="UP001500888">
    <property type="component" value="Unassembled WGS sequence"/>
</dbReference>
<dbReference type="EMBL" id="BAAAZR010000043">
    <property type="protein sequence ID" value="GAA3839614.1"/>
    <property type="molecule type" value="Genomic_DNA"/>
</dbReference>
<feature type="transmembrane region" description="Helical" evidence="6">
    <location>
        <begin position="118"/>
        <end position="140"/>
    </location>
</feature>
<feature type="domain" description="ABC transmembrane type-1" evidence="7">
    <location>
        <begin position="164"/>
        <end position="305"/>
    </location>
</feature>
<feature type="transmembrane region" description="Helical" evidence="6">
    <location>
        <begin position="161"/>
        <end position="187"/>
    </location>
</feature>
<evidence type="ECO:0000313" key="9">
    <source>
        <dbReference type="EMBL" id="GAA3839614.1"/>
    </source>
</evidence>
<dbReference type="Pfam" id="PF03412">
    <property type="entry name" value="Peptidase_C39"/>
    <property type="match status" value="1"/>
</dbReference>
<dbReference type="RefSeq" id="WP_344951242.1">
    <property type="nucleotide sequence ID" value="NZ_BAAAZR010000043.1"/>
</dbReference>
<evidence type="ECO:0000256" key="5">
    <source>
        <dbReference type="SAM" id="MobiDB-lite"/>
    </source>
</evidence>
<dbReference type="InterPro" id="IPR036640">
    <property type="entry name" value="ABC1_TM_sf"/>
</dbReference>
<comment type="caution">
    <text evidence="9">The sequence shown here is derived from an EMBL/GenBank/DDBJ whole genome shotgun (WGS) entry which is preliminary data.</text>
</comment>
<keyword evidence="3 6" id="KW-1133">Transmembrane helix</keyword>
<protein>
    <submittedName>
        <fullName evidence="9">Uncharacterized protein</fullName>
    </submittedName>
</protein>
<evidence type="ECO:0000259" key="7">
    <source>
        <dbReference type="PROSITE" id="PS50929"/>
    </source>
</evidence>
<gene>
    <name evidence="9" type="ORF">GCM10022226_72400</name>
</gene>
<feature type="compositionally biased region" description="Low complexity" evidence="5">
    <location>
        <begin position="326"/>
        <end position="335"/>
    </location>
</feature>
<dbReference type="Gene3D" id="1.20.1560.10">
    <property type="entry name" value="ABC transporter type 1, transmembrane domain"/>
    <property type="match status" value="1"/>
</dbReference>